<reference evidence="2 3" key="1">
    <citation type="submission" date="2019-06" db="EMBL/GenBank/DDBJ databases">
        <authorList>
            <person name="Yang Y."/>
        </authorList>
    </citation>
    <scope>NUCLEOTIDE SEQUENCE [LARGE SCALE GENOMIC DNA]</scope>
    <source>
        <strain evidence="2 3">BIT-26</strain>
    </source>
</reference>
<dbReference type="RefSeq" id="WP_141175131.1">
    <property type="nucleotide sequence ID" value="NZ_JBHUFX010000032.1"/>
</dbReference>
<keyword evidence="1" id="KW-0812">Transmembrane</keyword>
<comment type="caution">
    <text evidence="2">The sequence shown here is derived from an EMBL/GenBank/DDBJ whole genome shotgun (WGS) entry which is preliminary data.</text>
</comment>
<dbReference type="OrthoDB" id="9913523at2"/>
<accession>A0A506VEI1</accession>
<gene>
    <name evidence="2" type="ORF">FKM52_05230</name>
</gene>
<dbReference type="Proteomes" id="UP000319523">
    <property type="component" value="Unassembled WGS sequence"/>
</dbReference>
<protein>
    <submittedName>
        <fullName evidence="2">Uncharacterized protein</fullName>
    </submittedName>
</protein>
<proteinExistence type="predicted"/>
<dbReference type="AlphaFoldDB" id="A0A506VEI1"/>
<name>A0A506VEI1_9GAMM</name>
<keyword evidence="3" id="KW-1185">Reference proteome</keyword>
<evidence type="ECO:0000256" key="1">
    <source>
        <dbReference type="SAM" id="Phobius"/>
    </source>
</evidence>
<evidence type="ECO:0000313" key="3">
    <source>
        <dbReference type="Proteomes" id="UP000319523"/>
    </source>
</evidence>
<keyword evidence="1" id="KW-0472">Membrane</keyword>
<organism evidence="2 3">
    <name type="scientific">Mixta tenebrionis</name>
    <dbReference type="NCBI Taxonomy" id="2562439"/>
    <lineage>
        <taxon>Bacteria</taxon>
        <taxon>Pseudomonadati</taxon>
        <taxon>Pseudomonadota</taxon>
        <taxon>Gammaproteobacteria</taxon>
        <taxon>Enterobacterales</taxon>
        <taxon>Erwiniaceae</taxon>
        <taxon>Mixta</taxon>
    </lineage>
</organism>
<evidence type="ECO:0000313" key="2">
    <source>
        <dbReference type="EMBL" id="TPW43942.1"/>
    </source>
</evidence>
<keyword evidence="1" id="KW-1133">Transmembrane helix</keyword>
<feature type="transmembrane region" description="Helical" evidence="1">
    <location>
        <begin position="41"/>
        <end position="73"/>
    </location>
</feature>
<dbReference type="EMBL" id="VHQI01000002">
    <property type="protein sequence ID" value="TPW43942.1"/>
    <property type="molecule type" value="Genomic_DNA"/>
</dbReference>
<sequence>MRLLTEAQLAHVSGSGSWGNWESTDFSGSYEGNINGVDVTIIWGGSVIAGVFPILAIPGMIWGAVMGVFGGIISSLFPQPSQQA</sequence>